<gene>
    <name evidence="17" type="ORF">AAP_05078</name>
</gene>
<evidence type="ECO:0000256" key="1">
    <source>
        <dbReference type="ARBA" id="ARBA00004123"/>
    </source>
</evidence>
<dbReference type="GO" id="GO:0017022">
    <property type="term" value="F:myosin binding"/>
    <property type="evidence" value="ECO:0007669"/>
    <property type="project" value="InterPro"/>
</dbReference>
<dbReference type="PANTHER" id="PTHR11352:SF0">
    <property type="entry name" value="PROLIFERATING CELL NUCLEAR ANTIGEN"/>
    <property type="match status" value="1"/>
</dbReference>
<dbReference type="PROSITE" id="PS01251">
    <property type="entry name" value="PCNA_1"/>
    <property type="match status" value="1"/>
</dbReference>
<dbReference type="FunFam" id="3.10.150.10:FF:000008">
    <property type="entry name" value="Proliferating cell nuclear antigen"/>
    <property type="match status" value="1"/>
</dbReference>
<keyword evidence="5 12" id="KW-0235">DNA replication</keyword>
<dbReference type="Gene3D" id="3.10.150.10">
    <property type="entry name" value="DNA Polymerase III, subunit A, domain 2"/>
    <property type="match status" value="2"/>
</dbReference>
<keyword evidence="8" id="KW-0472">Membrane</keyword>
<comment type="function">
    <text evidence="11">This protein is an auxiliary protein of DNA polymerase delta and is involved in the control of eukaryotic DNA replication by increasing the polymerase's processivity during elongation of the leading strand.</text>
</comment>
<evidence type="ECO:0000313" key="17">
    <source>
        <dbReference type="EMBL" id="KZZ88257.1"/>
    </source>
</evidence>
<comment type="caution">
    <text evidence="17">The sequence shown here is derived from an EMBL/GenBank/DDBJ whole genome shotgun (WGS) entry which is preliminary data.</text>
</comment>
<comment type="function">
    <text evidence="10">This protein is an auxiliary protein of DNA polymerase delta and is involved in the control of eukaryotic DNA replication by increasing the polymerase's processibility during elongation of the leading strand. Involved in DNA repair.</text>
</comment>
<evidence type="ECO:0000256" key="7">
    <source>
        <dbReference type="ARBA" id="ARBA00023125"/>
    </source>
</evidence>
<dbReference type="Pfam" id="PF02747">
    <property type="entry name" value="PCNA_C"/>
    <property type="match status" value="1"/>
</dbReference>
<evidence type="ECO:0000256" key="9">
    <source>
        <dbReference type="ARBA" id="ARBA00023242"/>
    </source>
</evidence>
<evidence type="ECO:0000256" key="12">
    <source>
        <dbReference type="RuleBase" id="RU003671"/>
    </source>
</evidence>
<evidence type="ECO:0000256" key="2">
    <source>
        <dbReference type="ARBA" id="ARBA00004308"/>
    </source>
</evidence>
<feature type="domain" description="Myosin-binding" evidence="16">
    <location>
        <begin position="179"/>
        <end position="449"/>
    </location>
</feature>
<organism evidence="17 18">
    <name type="scientific">Ascosphaera apis ARSEF 7405</name>
    <dbReference type="NCBI Taxonomy" id="392613"/>
    <lineage>
        <taxon>Eukaryota</taxon>
        <taxon>Fungi</taxon>
        <taxon>Dikarya</taxon>
        <taxon>Ascomycota</taxon>
        <taxon>Pezizomycotina</taxon>
        <taxon>Eurotiomycetes</taxon>
        <taxon>Eurotiomycetidae</taxon>
        <taxon>Onygenales</taxon>
        <taxon>Ascosphaeraceae</taxon>
        <taxon>Ascosphaera</taxon>
    </lineage>
</organism>
<feature type="region of interest" description="Disordered" evidence="13">
    <location>
        <begin position="504"/>
        <end position="542"/>
    </location>
</feature>
<dbReference type="EMBL" id="AZGZ01000027">
    <property type="protein sequence ID" value="KZZ88257.1"/>
    <property type="molecule type" value="Genomic_DNA"/>
</dbReference>
<evidence type="ECO:0000313" key="18">
    <source>
        <dbReference type="Proteomes" id="UP000242877"/>
    </source>
</evidence>
<name>A0A167W0H8_9EURO</name>
<dbReference type="InterPro" id="IPR000730">
    <property type="entry name" value="Pr_cel_nuc_antig"/>
</dbReference>
<dbReference type="InterPro" id="IPR022659">
    <property type="entry name" value="Pr_cel_nuc_antig_CS"/>
</dbReference>
<evidence type="ECO:0000256" key="13">
    <source>
        <dbReference type="SAM" id="MobiDB-lite"/>
    </source>
</evidence>
<dbReference type="InterPro" id="IPR022648">
    <property type="entry name" value="Pr_cel_nuc_antig_N"/>
</dbReference>
<evidence type="ECO:0000259" key="14">
    <source>
        <dbReference type="Pfam" id="PF00705"/>
    </source>
</evidence>
<dbReference type="CDD" id="cd00577">
    <property type="entry name" value="PCNA"/>
    <property type="match status" value="1"/>
</dbReference>
<dbReference type="NCBIfam" id="TIGR00590">
    <property type="entry name" value="pcna"/>
    <property type="match status" value="1"/>
</dbReference>
<evidence type="ECO:0000256" key="6">
    <source>
        <dbReference type="ARBA" id="ARBA00022989"/>
    </source>
</evidence>
<proteinExistence type="inferred from homology"/>
<evidence type="ECO:0000256" key="10">
    <source>
        <dbReference type="ARBA" id="ARBA00054163"/>
    </source>
</evidence>
<dbReference type="GO" id="GO:0070987">
    <property type="term" value="P:error-free translesion synthesis"/>
    <property type="evidence" value="ECO:0007669"/>
    <property type="project" value="UniProtKB-ARBA"/>
</dbReference>
<comment type="subcellular location">
    <subcellularLocation>
        <location evidence="2">Endomembrane system</location>
    </subcellularLocation>
    <subcellularLocation>
        <location evidence="1 11">Nucleus</location>
    </subcellularLocation>
</comment>
<protein>
    <recommendedName>
        <fullName evidence="11">DNA sliding clamp PCNA</fullName>
    </recommendedName>
</protein>
<feature type="compositionally biased region" description="Acidic residues" evidence="13">
    <location>
        <begin position="45"/>
        <end position="54"/>
    </location>
</feature>
<dbReference type="GO" id="GO:0003677">
    <property type="term" value="F:DNA binding"/>
    <property type="evidence" value="ECO:0007669"/>
    <property type="project" value="UniProtKB-KW"/>
</dbReference>
<evidence type="ECO:0000256" key="4">
    <source>
        <dbReference type="ARBA" id="ARBA00022692"/>
    </source>
</evidence>
<dbReference type="Proteomes" id="UP000242877">
    <property type="component" value="Unassembled WGS sequence"/>
</dbReference>
<dbReference type="SUPFAM" id="SSF55979">
    <property type="entry name" value="DNA clamp"/>
    <property type="match status" value="2"/>
</dbReference>
<feature type="domain" description="Proliferating cell nuclear antigen PCNA N-terminal" evidence="14">
    <location>
        <begin position="658"/>
        <end position="780"/>
    </location>
</feature>
<dbReference type="GO" id="GO:0012505">
    <property type="term" value="C:endomembrane system"/>
    <property type="evidence" value="ECO:0007669"/>
    <property type="project" value="UniProtKB-SubCell"/>
</dbReference>
<dbReference type="FunFam" id="3.10.150.10:FF:000006">
    <property type="entry name" value="Proliferating cell nuclear antigen"/>
    <property type="match status" value="1"/>
</dbReference>
<dbReference type="PANTHER" id="PTHR11352">
    <property type="entry name" value="PROLIFERATING CELL NUCLEAR ANTIGEN"/>
    <property type="match status" value="1"/>
</dbReference>
<evidence type="ECO:0000256" key="3">
    <source>
        <dbReference type="ARBA" id="ARBA00010462"/>
    </source>
</evidence>
<keyword evidence="6" id="KW-1133">Transmembrane helix</keyword>
<dbReference type="GO" id="GO:0043626">
    <property type="term" value="C:PCNA complex"/>
    <property type="evidence" value="ECO:0007669"/>
    <property type="project" value="TreeGrafter"/>
</dbReference>
<dbReference type="GO" id="GO:0030337">
    <property type="term" value="F:DNA polymerase processivity factor activity"/>
    <property type="evidence" value="ECO:0007669"/>
    <property type="project" value="InterPro"/>
</dbReference>
<dbReference type="InterPro" id="IPR022649">
    <property type="entry name" value="Pr_cel_nuc_antig_C"/>
</dbReference>
<dbReference type="VEuPathDB" id="FungiDB:AAP_05078"/>
<evidence type="ECO:0000256" key="8">
    <source>
        <dbReference type="ARBA" id="ARBA00023136"/>
    </source>
</evidence>
<dbReference type="AlphaFoldDB" id="A0A167W0H8"/>
<dbReference type="Pfam" id="PF12632">
    <property type="entry name" value="Vezatin"/>
    <property type="match status" value="1"/>
</dbReference>
<sequence>METLVYEDSPLASYLEGEGAATGNDLNIIPQDRPNNASNRHHDDDNDDISDNNEYDYSTSAFAPSGRVDFQNRMKSKMLVKPLAFKPFVQYPSLAAVLETCKSSLTVNLGEADNKRFLEQLGYKIIPSQLLNEQSAPSSYPTASSILATAPTRGPHDISDSKAAMVSVRGAILAPAASFCLVYLLHWAFPGQTSAAELMLPFSMMRIVVAAVLFSGITYELYSLSRRHWLRHLRRYVIEITGVLVGNSQTFDSAASAALAVIQEVELVSRGYKLSHPLPPVTRLEEQSQTKRCLKLRRVLARCIVELLERYLEAKQKLTPLCNHADLVKYYEIYDFSTEEIHEAESALAEDEDKTSLRSLRVLFAKLYAARKGLLCCLLAIPAKGRQQDIPVWGLATDELQALTGMTSDSLVTLTDILNEQNDTAKQRNRAQLRKLNALSQGIRAIHAKMNLIREDAESSLDGTTDDADFNTALITMYDSIGTDLRGLIQEWEAGKTALQIALAPSSGSSPTSDYYRRSWSSRPPSGKWQPGSPAASTLSGTTAIDTSNNGFLISANHSNSSSIDKSVGGGSRQIGDPDNALRILTGEEEGSYKSPEEYLADEEVFEAIATPITVHRKRASLSREERIARMKEERAKQSAARDRQDTNTHITKHSYKMLEARLEQASLLKKVVDAIKDLVQDCNFDCNDSGIGLQAMDSSHVALVSMILKAEAFSPFRCDRNLALGINLVSLTKVLRAAQNEDVLTLKAEDSPDVVNLVFESPETDRLCEYDIKLRDIDQEHLAIPDTEYAATIDMPSAEFRRICSDLSALSESVVIHANKDGIRFVSEGEIGNGSVTIRQHTSLEKPEQNVSIALSEPVSLGFSLKYLLNFCKATALSTSVRICLSNEVPLLVEYGLGAGSHLRFYLAPKIGEED</sequence>
<dbReference type="GO" id="GO:0006275">
    <property type="term" value="P:regulation of DNA replication"/>
    <property type="evidence" value="ECO:0007669"/>
    <property type="project" value="InterPro"/>
</dbReference>
<dbReference type="PRINTS" id="PR00339">
    <property type="entry name" value="PCNACYCLIN"/>
</dbReference>
<feature type="domain" description="Proliferating cell nuclear antigen PCNA C-terminal" evidence="15">
    <location>
        <begin position="785"/>
        <end position="911"/>
    </location>
</feature>
<accession>A0A167W0H8</accession>
<keyword evidence="9 11" id="KW-0539">Nucleus</keyword>
<dbReference type="Pfam" id="PF00705">
    <property type="entry name" value="PCNA_N"/>
    <property type="match status" value="1"/>
</dbReference>
<feature type="region of interest" description="Disordered" evidence="13">
    <location>
        <begin position="560"/>
        <end position="579"/>
    </location>
</feature>
<dbReference type="OrthoDB" id="534348at2759"/>
<dbReference type="InterPro" id="IPR026859">
    <property type="entry name" value="Myosin-bd"/>
</dbReference>
<keyword evidence="4" id="KW-0812">Transmembrane</keyword>
<evidence type="ECO:0000259" key="15">
    <source>
        <dbReference type="Pfam" id="PF02747"/>
    </source>
</evidence>
<dbReference type="PROSITE" id="PS00293">
    <property type="entry name" value="PCNA_2"/>
    <property type="match status" value="1"/>
</dbReference>
<evidence type="ECO:0000256" key="11">
    <source>
        <dbReference type="RuleBase" id="RU000641"/>
    </source>
</evidence>
<dbReference type="GO" id="GO:0006298">
    <property type="term" value="P:mismatch repair"/>
    <property type="evidence" value="ECO:0007669"/>
    <property type="project" value="TreeGrafter"/>
</dbReference>
<dbReference type="GO" id="GO:0006272">
    <property type="term" value="P:leading strand elongation"/>
    <property type="evidence" value="ECO:0007669"/>
    <property type="project" value="TreeGrafter"/>
</dbReference>
<dbReference type="GO" id="GO:0006273">
    <property type="term" value="P:lagging strand elongation"/>
    <property type="evidence" value="ECO:0007669"/>
    <property type="project" value="UniProtKB-ARBA"/>
</dbReference>
<keyword evidence="18" id="KW-1185">Reference proteome</keyword>
<evidence type="ECO:0000259" key="16">
    <source>
        <dbReference type="Pfam" id="PF12632"/>
    </source>
</evidence>
<feature type="region of interest" description="Disordered" evidence="13">
    <location>
        <begin position="22"/>
        <end position="58"/>
    </location>
</feature>
<comment type="similarity">
    <text evidence="3 12">Belongs to the PCNA family.</text>
</comment>
<keyword evidence="7 12" id="KW-0238">DNA-binding</keyword>
<evidence type="ECO:0000256" key="5">
    <source>
        <dbReference type="ARBA" id="ARBA00022705"/>
    </source>
</evidence>
<dbReference type="InterPro" id="IPR046938">
    <property type="entry name" value="DNA_clamp_sf"/>
</dbReference>
<dbReference type="HAMAP" id="MF_00317">
    <property type="entry name" value="DNApol_clamp_arch"/>
    <property type="match status" value="1"/>
</dbReference>
<reference evidence="17 18" key="1">
    <citation type="journal article" date="2016" name="Genome Biol. Evol.">
        <title>Divergent and convergent evolution of fungal pathogenicity.</title>
        <authorList>
            <person name="Shang Y."/>
            <person name="Xiao G."/>
            <person name="Zheng P."/>
            <person name="Cen K."/>
            <person name="Zhan S."/>
            <person name="Wang C."/>
        </authorList>
    </citation>
    <scope>NUCLEOTIDE SEQUENCE [LARGE SCALE GENOMIC DNA]</scope>
    <source>
        <strain evidence="17 18">ARSEF 7405</strain>
    </source>
</reference>